<gene>
    <name evidence="1" type="ORF">Ahy_A02g007433</name>
</gene>
<organism evidence="1 2">
    <name type="scientific">Arachis hypogaea</name>
    <name type="common">Peanut</name>
    <dbReference type="NCBI Taxonomy" id="3818"/>
    <lineage>
        <taxon>Eukaryota</taxon>
        <taxon>Viridiplantae</taxon>
        <taxon>Streptophyta</taxon>
        <taxon>Embryophyta</taxon>
        <taxon>Tracheophyta</taxon>
        <taxon>Spermatophyta</taxon>
        <taxon>Magnoliopsida</taxon>
        <taxon>eudicotyledons</taxon>
        <taxon>Gunneridae</taxon>
        <taxon>Pentapetalae</taxon>
        <taxon>rosids</taxon>
        <taxon>fabids</taxon>
        <taxon>Fabales</taxon>
        <taxon>Fabaceae</taxon>
        <taxon>Papilionoideae</taxon>
        <taxon>50 kb inversion clade</taxon>
        <taxon>dalbergioids sensu lato</taxon>
        <taxon>Dalbergieae</taxon>
        <taxon>Pterocarpus clade</taxon>
        <taxon>Arachis</taxon>
    </lineage>
</organism>
<name>A0A445ECX2_ARAHY</name>
<keyword evidence="2" id="KW-1185">Reference proteome</keyword>
<dbReference type="EMBL" id="SDMP01000002">
    <property type="protein sequence ID" value="RYR73115.1"/>
    <property type="molecule type" value="Genomic_DNA"/>
</dbReference>
<evidence type="ECO:0000313" key="2">
    <source>
        <dbReference type="Proteomes" id="UP000289738"/>
    </source>
</evidence>
<accession>A0A445ECX2</accession>
<comment type="caution">
    <text evidence="1">The sequence shown here is derived from an EMBL/GenBank/DDBJ whole genome shotgun (WGS) entry which is preliminary data.</text>
</comment>
<evidence type="ECO:0000313" key="1">
    <source>
        <dbReference type="EMBL" id="RYR73115.1"/>
    </source>
</evidence>
<reference evidence="1 2" key="1">
    <citation type="submission" date="2019-01" db="EMBL/GenBank/DDBJ databases">
        <title>Sequencing of cultivated peanut Arachis hypogaea provides insights into genome evolution and oil improvement.</title>
        <authorList>
            <person name="Chen X."/>
        </authorList>
    </citation>
    <scope>NUCLEOTIDE SEQUENCE [LARGE SCALE GENOMIC DNA]</scope>
    <source>
        <strain evidence="2">cv. Fuhuasheng</strain>
        <tissue evidence="1">Leaves</tissue>
    </source>
</reference>
<dbReference type="Proteomes" id="UP000289738">
    <property type="component" value="Chromosome A02"/>
</dbReference>
<dbReference type="AlphaFoldDB" id="A0A445ECX2"/>
<sequence length="78" mass="9148">MELDADGQGQDNGLNLWDKMPEDNTKRQWKFIEFDYAADIKWALKTLGDRWKPQKKAEILAANPSDIQLVEWTIFVDH</sequence>
<protein>
    <submittedName>
        <fullName evidence="1">Uncharacterized protein</fullName>
    </submittedName>
</protein>
<proteinExistence type="predicted"/>